<evidence type="ECO:0000313" key="1">
    <source>
        <dbReference type="EMBL" id="GMN68955.1"/>
    </source>
</evidence>
<accession>A0AA88E7A2</accession>
<reference evidence="1" key="1">
    <citation type="submission" date="2023-07" db="EMBL/GenBank/DDBJ databases">
        <title>draft genome sequence of fig (Ficus carica).</title>
        <authorList>
            <person name="Takahashi T."/>
            <person name="Nishimura K."/>
        </authorList>
    </citation>
    <scope>NUCLEOTIDE SEQUENCE</scope>
</reference>
<gene>
    <name evidence="1" type="ORF">TIFTF001_038008</name>
</gene>
<name>A0AA88E7A2_FICCA</name>
<dbReference type="AlphaFoldDB" id="A0AA88E7A2"/>
<keyword evidence="2" id="KW-1185">Reference proteome</keyword>
<protein>
    <submittedName>
        <fullName evidence="1">Uncharacterized protein</fullName>
    </submittedName>
</protein>
<proteinExistence type="predicted"/>
<dbReference type="Proteomes" id="UP001187192">
    <property type="component" value="Unassembled WGS sequence"/>
</dbReference>
<evidence type="ECO:0000313" key="2">
    <source>
        <dbReference type="Proteomes" id="UP001187192"/>
    </source>
</evidence>
<dbReference type="EMBL" id="BTGU01000738">
    <property type="protein sequence ID" value="GMN68955.1"/>
    <property type="molecule type" value="Genomic_DNA"/>
</dbReference>
<organism evidence="1 2">
    <name type="scientific">Ficus carica</name>
    <name type="common">Common fig</name>
    <dbReference type="NCBI Taxonomy" id="3494"/>
    <lineage>
        <taxon>Eukaryota</taxon>
        <taxon>Viridiplantae</taxon>
        <taxon>Streptophyta</taxon>
        <taxon>Embryophyta</taxon>
        <taxon>Tracheophyta</taxon>
        <taxon>Spermatophyta</taxon>
        <taxon>Magnoliopsida</taxon>
        <taxon>eudicotyledons</taxon>
        <taxon>Gunneridae</taxon>
        <taxon>Pentapetalae</taxon>
        <taxon>rosids</taxon>
        <taxon>fabids</taxon>
        <taxon>Rosales</taxon>
        <taxon>Moraceae</taxon>
        <taxon>Ficeae</taxon>
        <taxon>Ficus</taxon>
    </lineage>
</organism>
<sequence>MVWDIASLQFRALLEGGSELGAELGDRDGEVTDGKEGGNVATIVHDIHKAVDGAAWDGAAADRHGNYAEAPAR</sequence>
<comment type="caution">
    <text evidence="1">The sequence shown here is derived from an EMBL/GenBank/DDBJ whole genome shotgun (WGS) entry which is preliminary data.</text>
</comment>